<feature type="coiled-coil region" evidence="1">
    <location>
        <begin position="1309"/>
        <end position="1367"/>
    </location>
</feature>
<feature type="region of interest" description="Disordered" evidence="2">
    <location>
        <begin position="184"/>
        <end position="233"/>
    </location>
</feature>
<accession>A0A4D9DCM1</accession>
<feature type="compositionally biased region" description="Polar residues" evidence="2">
    <location>
        <begin position="198"/>
        <end position="216"/>
    </location>
</feature>
<dbReference type="EMBL" id="SDOX01000002">
    <property type="protein sequence ID" value="TFJ88157.1"/>
    <property type="molecule type" value="Genomic_DNA"/>
</dbReference>
<feature type="region of interest" description="Disordered" evidence="2">
    <location>
        <begin position="1035"/>
        <end position="1055"/>
    </location>
</feature>
<feature type="region of interest" description="Disordered" evidence="2">
    <location>
        <begin position="894"/>
        <end position="1019"/>
    </location>
</feature>
<feature type="region of interest" description="Disordered" evidence="2">
    <location>
        <begin position="588"/>
        <end position="757"/>
    </location>
</feature>
<keyword evidence="4" id="KW-1185">Reference proteome</keyword>
<sequence length="1687" mass="181493">MSMGINNGMPGARVAPVTATGTSGVMDENASELSKRLSLEDQGLSTIQALNVTADTQDIRHVVAMLQETGDGLDGDTTVNIPTSNWHEEETIRMPSGLLLTGAQTSAGKGSPAARPVEGDENVDINEALSDHCSASKHRSMIDQSVRGPLRTLNVVAHSGLADQSKKSRAQEAILGGKGDLIINKQSGSEMPSPRCGASNTVSKLSCQDGSIQTSGDRSRPSAKELARRRETADPESLRYLLTLLRSPGGSVQGSQNSLSVSPGKAIEKILGPTLAAEDERGQDGDEGGGDSSTRATGAEAGEEEATAAQRQKRCIETNITVDTLHLERLIVDLETSLGGGTPAVADSTTDSFISPIARRRSSIMARRLTADPGLLEDLIHELTGGKGRRLSTVARSPASVVMTTLSTTRTSMAAAVCEVPTLAATDSRRATASPGDIGMLLAELPSDQGGQGGEGRRPSGRTLLDTGEQAETGASCSSYSMSPPPLPSQGSNRKLLRSCLSSKKEPPTQPSPASPGPSFSGSATKKSVVFGSPNAAYFHKSSPSNSLTPMTKRDVERIFPQHEESLGQAAVEMETGVTAENTAILAEWNDKDAGENGDEDESEEAAIRDQASEDAGFGKRKRVSKSPRPKRRQSLMLAAGSPGFMQYRQGRGATARTDDGEGDPANRAVAADVEDMDSSGGNSLNEKLEEAEEEDLAAAAGQDQADGFVASGEPSPAPTSTSLRRRRSSGLSILSQDEEMPDLENRSSSPDNFRTLDQRTSSQLGIMGATESLDMGDGAKGNDKEECTVELEQNLQSLVKNVRPASVPTAGIMAPEDNTMELEGNLQALMQHVGEKVTREGQSASSDRNKRVANLDIGLGGVDSDVEEGMSQSQDLTNTTSFHNKGEDIRLSFDSEDNSLPGADATNTSILDNPQHSHAFSLSFTGNAGGEDEDEDTDDKAVAGGARLTDLKSTTFDVDPLRAEEEAEENQSSGRQSGCPGDFERRSVVQKSTDSHPASPESAAGEINGGDGDTTSPFAHIVVGNRLHVPVSVQEDQSISCPSSLPPPLDAVQSQPQEGAFTLLSKPYLYPSPARGAHDDNLAPQTEDEAGESGCCGALDWKGVTAFQNDRSNIMRLVRTVTVEEANRESESSLSDECHVATLTAHLQRVARETLLENCERVAINLYRCKEDESGIEMAQEDQEQKNPGVEFDVPDTEALRQEMLAISTASGKDQEEGQSIQVNALIRAVAPRLQLEWRSIESQILQMVRMRVRQEMEDVDDKGRRLKLDLDDVSSVQTEIQAAISTARDKFDHMQAQRKDTIRQLRLKELETEHQEAVEEAAALEARQRILKEALVAEQESLQSRNAKRQMAARLRAAVEEKRKEAEIVLGVEEQGKVLRRLHLWQPSVLTSEELLFWCAHPDNSRTQVRMRLEAKKRDSTHKVFVTAVHVNHAASAPSRVSRKLPEELAFGPNSRQMLLHVLRSFPIFASTEPPEPFVSAINEPLPGKRSRSFLSQSQWTWSWEALSVDMTEVPAALARLERLVGRAHLLMEAVARVEAIHPCTLVLGESAIRSESWVEECLYGACTTCRFDHGRSGASGEPHIRLPHCSGILVANLEPSSNRGGSPLVAKFLLSLSFLASVPVRVEPPLPSSKRGCLQKLEGLLTNRLGVPPHRPISIQGHQNWRAATMMVEACRLLGGEGGL</sequence>
<feature type="compositionally biased region" description="Polar residues" evidence="2">
    <location>
        <begin position="871"/>
        <end position="883"/>
    </location>
</feature>
<feature type="compositionally biased region" description="Basic residues" evidence="2">
    <location>
        <begin position="619"/>
        <end position="634"/>
    </location>
</feature>
<reference evidence="3 4" key="1">
    <citation type="submission" date="2019-01" db="EMBL/GenBank/DDBJ databases">
        <title>Nuclear Genome Assembly of the Microalgal Biofuel strain Nannochloropsis salina CCMP1776.</title>
        <authorList>
            <person name="Hovde B."/>
        </authorList>
    </citation>
    <scope>NUCLEOTIDE SEQUENCE [LARGE SCALE GENOMIC DNA]</scope>
    <source>
        <strain evidence="3 4">CCMP1776</strain>
    </source>
</reference>
<dbReference type="OrthoDB" id="10308867at2759"/>
<comment type="caution">
    <text evidence="3">The sequence shown here is derived from an EMBL/GenBank/DDBJ whole genome shotgun (WGS) entry which is preliminary data.</text>
</comment>
<feature type="compositionally biased region" description="Basic and acidic residues" evidence="2">
    <location>
        <begin position="217"/>
        <end position="233"/>
    </location>
</feature>
<evidence type="ECO:0000313" key="3">
    <source>
        <dbReference type="EMBL" id="TFJ88157.1"/>
    </source>
</evidence>
<feature type="compositionally biased region" description="Acidic residues" evidence="2">
    <location>
        <begin position="596"/>
        <end position="605"/>
    </location>
</feature>
<feature type="compositionally biased region" description="Polar residues" evidence="2">
    <location>
        <begin position="906"/>
        <end position="927"/>
    </location>
</feature>
<evidence type="ECO:0000256" key="1">
    <source>
        <dbReference type="SAM" id="Coils"/>
    </source>
</evidence>
<proteinExistence type="predicted"/>
<evidence type="ECO:0000313" key="4">
    <source>
        <dbReference type="Proteomes" id="UP000355283"/>
    </source>
</evidence>
<organism evidence="3 4">
    <name type="scientific">Nannochloropsis salina CCMP1776</name>
    <dbReference type="NCBI Taxonomy" id="1027361"/>
    <lineage>
        <taxon>Eukaryota</taxon>
        <taxon>Sar</taxon>
        <taxon>Stramenopiles</taxon>
        <taxon>Ochrophyta</taxon>
        <taxon>Eustigmatophyceae</taxon>
        <taxon>Eustigmatales</taxon>
        <taxon>Monodopsidaceae</taxon>
        <taxon>Microchloropsis</taxon>
        <taxon>Microchloropsis salina</taxon>
    </lineage>
</organism>
<feature type="region of interest" description="Disordered" evidence="2">
    <location>
        <begin position="864"/>
        <end position="883"/>
    </location>
</feature>
<dbReference type="Proteomes" id="UP000355283">
    <property type="component" value="Unassembled WGS sequence"/>
</dbReference>
<feature type="region of interest" description="Disordered" evidence="2">
    <location>
        <begin position="441"/>
        <end position="526"/>
    </location>
</feature>
<name>A0A4D9DCM1_9STRA</name>
<feature type="compositionally biased region" description="Low complexity" evidence="2">
    <location>
        <begin position="698"/>
        <end position="708"/>
    </location>
</feature>
<keyword evidence="1" id="KW-0175">Coiled coil</keyword>
<gene>
    <name evidence="3" type="ORF">NSK_000511</name>
</gene>
<protein>
    <submittedName>
        <fullName evidence="3">Uncharacterized protein</fullName>
    </submittedName>
</protein>
<evidence type="ECO:0000256" key="2">
    <source>
        <dbReference type="SAM" id="MobiDB-lite"/>
    </source>
</evidence>
<feature type="region of interest" description="Disordered" evidence="2">
    <location>
        <begin position="274"/>
        <end position="310"/>
    </location>
</feature>